<dbReference type="Proteomes" id="UP000278775">
    <property type="component" value="Unassembled WGS sequence"/>
</dbReference>
<comment type="caution">
    <text evidence="1">The sequence shown here is derived from an EMBL/GenBank/DDBJ whole genome shotgun (WGS) entry which is preliminary data.</text>
</comment>
<evidence type="ECO:0000313" key="1">
    <source>
        <dbReference type="EMBL" id="RNA61422.1"/>
    </source>
</evidence>
<reference evidence="1 2" key="1">
    <citation type="submission" date="2018-08" db="EMBL/GenBank/DDBJ databases">
        <title>Chryseobacterium nematophagum: a novel matrix digesting pathogen of nematodes.</title>
        <authorList>
            <person name="Page A."/>
            <person name="Roberts M."/>
            <person name="Felix M.-A."/>
            <person name="Weir W."/>
        </authorList>
    </citation>
    <scope>NUCLEOTIDE SEQUENCE [LARGE SCALE GENOMIC DNA]</scope>
    <source>
        <strain evidence="1 2">JUb129</strain>
    </source>
</reference>
<protein>
    <submittedName>
        <fullName evidence="1">Transposase</fullName>
    </submittedName>
</protein>
<dbReference type="SUPFAM" id="SSF46689">
    <property type="entry name" value="Homeodomain-like"/>
    <property type="match status" value="1"/>
</dbReference>
<dbReference type="OrthoDB" id="799937at2"/>
<name>A0A3M7TCX0_9FLAO</name>
<dbReference type="EMBL" id="QWIU01000002">
    <property type="protein sequence ID" value="RNA61422.1"/>
    <property type="molecule type" value="Genomic_DNA"/>
</dbReference>
<dbReference type="Gene3D" id="1.10.10.60">
    <property type="entry name" value="Homeodomain-like"/>
    <property type="match status" value="1"/>
</dbReference>
<gene>
    <name evidence="1" type="ORF">D1631_05485</name>
</gene>
<evidence type="ECO:0000313" key="2">
    <source>
        <dbReference type="Proteomes" id="UP000278775"/>
    </source>
</evidence>
<proteinExistence type="predicted"/>
<accession>A0A3M7TCX0</accession>
<organism evidence="1 2">
    <name type="scientific">Chryseobacterium nematophagum</name>
    <dbReference type="NCBI Taxonomy" id="2305228"/>
    <lineage>
        <taxon>Bacteria</taxon>
        <taxon>Pseudomonadati</taxon>
        <taxon>Bacteroidota</taxon>
        <taxon>Flavobacteriia</taxon>
        <taxon>Flavobacteriales</taxon>
        <taxon>Weeksellaceae</taxon>
        <taxon>Chryseobacterium group</taxon>
        <taxon>Chryseobacterium</taxon>
    </lineage>
</organism>
<dbReference type="AlphaFoldDB" id="A0A3M7TCX0"/>
<sequence>MNDFKNIHIGKLIAIKAAESEMTFTRMCNYMKCSQEKLEEMFESKSIQAEDVLRFSKLFQYDFFRIYSHHLILYSPAEAIKKEPISSKLPNFRKRIYTKEIVDFILELVETGVKTKKQVIEDYKIPKTTLYKWIDKHQRKLLQEE</sequence>
<dbReference type="RefSeq" id="WP_122635563.1">
    <property type="nucleotide sequence ID" value="NZ_QWIU01000002.1"/>
</dbReference>
<dbReference type="InterPro" id="IPR009057">
    <property type="entry name" value="Homeodomain-like_sf"/>
</dbReference>